<dbReference type="AlphaFoldDB" id="K5VWS9"/>
<dbReference type="STRING" id="650164.K5VWS9"/>
<dbReference type="OrthoDB" id="3164835at2759"/>
<dbReference type="GeneID" id="18909811"/>
<reference evidence="2 3" key="1">
    <citation type="journal article" date="2012" name="BMC Genomics">
        <title>Comparative genomics of the white-rot fungi, Phanerochaete carnosa and P. chrysosporium, to elucidate the genetic basis of the distinct wood types they colonize.</title>
        <authorList>
            <person name="Suzuki H."/>
            <person name="MacDonald J."/>
            <person name="Syed K."/>
            <person name="Salamov A."/>
            <person name="Hori C."/>
            <person name="Aerts A."/>
            <person name="Henrissat B."/>
            <person name="Wiebenga A."/>
            <person name="vanKuyk P.A."/>
            <person name="Barry K."/>
            <person name="Lindquist E."/>
            <person name="LaButti K."/>
            <person name="Lapidus A."/>
            <person name="Lucas S."/>
            <person name="Coutinho P."/>
            <person name="Gong Y."/>
            <person name="Samejima M."/>
            <person name="Mahadevan R."/>
            <person name="Abou-Zaid M."/>
            <person name="de Vries R.P."/>
            <person name="Igarashi K."/>
            <person name="Yadav J.S."/>
            <person name="Grigoriev I.V."/>
            <person name="Master E.R."/>
        </authorList>
    </citation>
    <scope>NUCLEOTIDE SEQUENCE [LARGE SCALE GENOMIC DNA]</scope>
    <source>
        <strain evidence="2 3">HHB-10118-sp</strain>
    </source>
</reference>
<proteinExistence type="predicted"/>
<evidence type="ECO:0000256" key="1">
    <source>
        <dbReference type="SAM" id="MobiDB-lite"/>
    </source>
</evidence>
<dbReference type="KEGG" id="pco:PHACADRAFT_177751"/>
<protein>
    <recommendedName>
        <fullName evidence="4">BTB domain-containing protein</fullName>
    </recommendedName>
</protein>
<dbReference type="Proteomes" id="UP000008370">
    <property type="component" value="Unassembled WGS sequence"/>
</dbReference>
<gene>
    <name evidence="2" type="ORF">PHACADRAFT_177751</name>
</gene>
<evidence type="ECO:0000313" key="3">
    <source>
        <dbReference type="Proteomes" id="UP000008370"/>
    </source>
</evidence>
<dbReference type="HOGENOM" id="CLU_976981_0_0_1"/>
<accession>K5VWS9</accession>
<feature type="region of interest" description="Disordered" evidence="1">
    <location>
        <begin position="152"/>
        <end position="175"/>
    </location>
</feature>
<dbReference type="EMBL" id="JH930477">
    <property type="protein sequence ID" value="EKM51054.1"/>
    <property type="molecule type" value="Genomic_DNA"/>
</dbReference>
<dbReference type="RefSeq" id="XP_007400212.1">
    <property type="nucleotide sequence ID" value="XM_007400150.1"/>
</dbReference>
<sequence length="285" mass="31469">MFSLKQPVSSGSSEPIAVSENSKTFDALLRLCYPIDNPVFVDLSQVELVLEAAMKYQLAYAIKLGSDLLRGFIAAEPLRVFVIACRLRLDSEANQAASTWKGSRRFDDSSPTFNNTTAGVCYLTDMSNISAACFYRLLYFCRTNSYSIPSFTSGDPSKDPSRILPEQSSRKSQNAFSENTNLDGLFDGDMADVVLQSTDGVRFRAHTLLFRLSEATKVLDEGAKIVSDVKPPLIQIQLDSGTLADLIRMVVPSSCSDGITDPQRLWRLAHTAIRYGIHRVTTSLK</sequence>
<organism evidence="2 3">
    <name type="scientific">Phanerochaete carnosa (strain HHB-10118-sp)</name>
    <name type="common">White-rot fungus</name>
    <name type="synonym">Peniophora carnosa</name>
    <dbReference type="NCBI Taxonomy" id="650164"/>
    <lineage>
        <taxon>Eukaryota</taxon>
        <taxon>Fungi</taxon>
        <taxon>Dikarya</taxon>
        <taxon>Basidiomycota</taxon>
        <taxon>Agaricomycotina</taxon>
        <taxon>Agaricomycetes</taxon>
        <taxon>Polyporales</taxon>
        <taxon>Phanerochaetaceae</taxon>
        <taxon>Phanerochaete</taxon>
    </lineage>
</organism>
<feature type="compositionally biased region" description="Polar residues" evidence="1">
    <location>
        <begin position="166"/>
        <end position="175"/>
    </location>
</feature>
<name>K5VWS9_PHACS</name>
<evidence type="ECO:0008006" key="4">
    <source>
        <dbReference type="Google" id="ProtNLM"/>
    </source>
</evidence>
<dbReference type="InParanoid" id="K5VWS9"/>
<keyword evidence="3" id="KW-1185">Reference proteome</keyword>
<evidence type="ECO:0000313" key="2">
    <source>
        <dbReference type="EMBL" id="EKM51054.1"/>
    </source>
</evidence>